<dbReference type="EMBL" id="CAXLJM020000024">
    <property type="protein sequence ID" value="CAL8091114.1"/>
    <property type="molecule type" value="Genomic_DNA"/>
</dbReference>
<comment type="caution">
    <text evidence="2">The sequence shown here is derived from an EMBL/GenBank/DDBJ whole genome shotgun (WGS) entry which is preliminary data.</text>
</comment>
<name>A0ABP1Q905_9HEXA</name>
<accession>A0ABP1Q905</accession>
<evidence type="ECO:0000313" key="2">
    <source>
        <dbReference type="EMBL" id="CAL8091114.1"/>
    </source>
</evidence>
<protein>
    <submittedName>
        <fullName evidence="2">Uncharacterized protein</fullName>
    </submittedName>
</protein>
<organism evidence="2 3">
    <name type="scientific">Orchesella dallaii</name>
    <dbReference type="NCBI Taxonomy" id="48710"/>
    <lineage>
        <taxon>Eukaryota</taxon>
        <taxon>Metazoa</taxon>
        <taxon>Ecdysozoa</taxon>
        <taxon>Arthropoda</taxon>
        <taxon>Hexapoda</taxon>
        <taxon>Collembola</taxon>
        <taxon>Entomobryomorpha</taxon>
        <taxon>Entomobryoidea</taxon>
        <taxon>Orchesellidae</taxon>
        <taxon>Orchesellinae</taxon>
        <taxon>Orchesella</taxon>
    </lineage>
</organism>
<reference evidence="2 3" key="1">
    <citation type="submission" date="2024-08" db="EMBL/GenBank/DDBJ databases">
        <authorList>
            <person name="Cucini C."/>
            <person name="Frati F."/>
        </authorList>
    </citation>
    <scope>NUCLEOTIDE SEQUENCE [LARGE SCALE GENOMIC DNA]</scope>
</reference>
<feature type="signal peptide" evidence="1">
    <location>
        <begin position="1"/>
        <end position="25"/>
    </location>
</feature>
<keyword evidence="3" id="KW-1185">Reference proteome</keyword>
<sequence>MKEKIVISCLVVGLQILCIASQAYAIPTSTPSSTTTTQIPINATKKPANRTVLLAASSLPKSSDLKKLDPGQNGTNVTAKFANDGEHPIQQIGDGVQLAKEKENATIQVVKESGIEDTNLKLVSSKPAPLSDEDKKFRRAWGGNCTAAVWDVCNKIKFWGGNYVIPDKKNPGKFIVKNYKIHCVEKPDKTFCLRNGWTVARCHMLCMSQCNIEYRQSYDKLVAHEGECRMPIFRKR</sequence>
<feature type="chain" id="PRO_5046885679" evidence="1">
    <location>
        <begin position="26"/>
        <end position="236"/>
    </location>
</feature>
<evidence type="ECO:0000313" key="3">
    <source>
        <dbReference type="Proteomes" id="UP001642540"/>
    </source>
</evidence>
<proteinExistence type="predicted"/>
<dbReference type="Proteomes" id="UP001642540">
    <property type="component" value="Unassembled WGS sequence"/>
</dbReference>
<keyword evidence="1" id="KW-0732">Signal</keyword>
<gene>
    <name evidence="2" type="ORF">ODALV1_LOCUS7835</name>
</gene>
<evidence type="ECO:0000256" key="1">
    <source>
        <dbReference type="SAM" id="SignalP"/>
    </source>
</evidence>